<dbReference type="Gene3D" id="3.40.50.300">
    <property type="entry name" value="P-loop containing nucleotide triphosphate hydrolases"/>
    <property type="match status" value="1"/>
</dbReference>
<sequence>MTYDNPELQLAEEFLHHTGCHIFLTGKAGTGKTTFLHNIRKKTAKRMVVTAPTGVAAINAGGVTLHSFFQLPFGPFPPGSDPLARENHRLSKEKRNIIKSLDLLVIDEISMVRADLLDLVDMVLRRYRRFDIPFGGVQLLMIGDLHQLSPVVKEAEWQLLRPHYDSPYFFSCRALSQAELVPIELKHIYRQSDTTFIELLNRVRDNKLDAASLEQLNKRYIPDFSPADEEGYITLSTHNNSADAINATKLKELAGTSRHFNAELDGEFPEHIYPTAAALHLKVGAQVMFVKNDTAPEKRYFNGKIGRVVKMSEKNIEVSCPDDLETIVVERAKWENIEYTIDPENAEISQNTIGTFAQYPLKLAWAITIHKSQGLTFDRAIIDAQAAFAHGQVYVALSRCRTLEGMVLSAPLTPSAIKTDHTVNRFIKEAEQRKPTAEQLATATTRYQQRLLMDCFNFRMLGTRLGRLVSLINRYESVIQLVGAGDLKEIQQQTNKDICAVGENFQRQLHSLFSSELQPSEDPTITDRLKKAASYFQGKFAEILMPTVENILAETDNKEIRKQLNNSISQLREEAVVKLAAVSSCAHGFSPADYLRALSTAEIATTAPRPKAPSITYTEADVGHPELFDALKTWRKEKAATKGVQLFQIMHQKTLVQIAVHLPDNLTALKGIHGIGKKMAADYGEELIGLVGDYRKAHGITTVTLPDMPMLQLAMDAKKEKAAKEQVGDTKETTITLFRQGKTIAQIARERDLTTATIENHLAYYIEKGELEIQALVTDTDRELIESIAGKQENQTMREIRNAAGEMVSYGDIRFVLAYLRSKE</sequence>
<protein>
    <submittedName>
        <fullName evidence="2">UvrD-like helicase C-terminal domain-containing protein</fullName>
    </submittedName>
</protein>
<dbReference type="CDD" id="cd18809">
    <property type="entry name" value="SF1_C_RecD"/>
    <property type="match status" value="1"/>
</dbReference>
<evidence type="ECO:0000313" key="2">
    <source>
        <dbReference type="EMBL" id="SHO51690.1"/>
    </source>
</evidence>
<keyword evidence="2" id="KW-0547">Nucleotide-binding</keyword>
<organism evidence="2 3">
    <name type="scientific">Desulfopila aestuarii DSM 18488</name>
    <dbReference type="NCBI Taxonomy" id="1121416"/>
    <lineage>
        <taxon>Bacteria</taxon>
        <taxon>Pseudomonadati</taxon>
        <taxon>Thermodesulfobacteriota</taxon>
        <taxon>Desulfobulbia</taxon>
        <taxon>Desulfobulbales</taxon>
        <taxon>Desulfocapsaceae</taxon>
        <taxon>Desulfopila</taxon>
    </lineage>
</organism>
<dbReference type="OrthoDB" id="9763659at2"/>
<dbReference type="GO" id="GO:0000723">
    <property type="term" value="P:telomere maintenance"/>
    <property type="evidence" value="ECO:0007669"/>
    <property type="project" value="InterPro"/>
</dbReference>
<accession>A0A1M7YGD3</accession>
<keyword evidence="3" id="KW-1185">Reference proteome</keyword>
<dbReference type="STRING" id="1121416.SAMN02745220_04163"/>
<name>A0A1M7YGD3_9BACT</name>
<dbReference type="InterPro" id="IPR051055">
    <property type="entry name" value="PIF1_helicase"/>
</dbReference>
<keyword evidence="2" id="KW-0347">Helicase</keyword>
<dbReference type="AlphaFoldDB" id="A0A1M7YGD3"/>
<dbReference type="Gene3D" id="2.30.30.940">
    <property type="match status" value="1"/>
</dbReference>
<dbReference type="Pfam" id="PF14493">
    <property type="entry name" value="HTH_40"/>
    <property type="match status" value="1"/>
</dbReference>
<keyword evidence="2" id="KW-0378">Hydrolase</keyword>
<dbReference type="PROSITE" id="PS50967">
    <property type="entry name" value="HRDC"/>
    <property type="match status" value="1"/>
</dbReference>
<dbReference type="GO" id="GO:0000166">
    <property type="term" value="F:nucleotide binding"/>
    <property type="evidence" value="ECO:0007669"/>
    <property type="project" value="InterPro"/>
</dbReference>
<dbReference type="PANTHER" id="PTHR47642">
    <property type="entry name" value="ATP-DEPENDENT DNA HELICASE"/>
    <property type="match status" value="1"/>
</dbReference>
<gene>
    <name evidence="2" type="ORF">SAMN02745220_04163</name>
</gene>
<feature type="domain" description="HRDC" evidence="1">
    <location>
        <begin position="621"/>
        <end position="701"/>
    </location>
</feature>
<dbReference type="SUPFAM" id="SSF47819">
    <property type="entry name" value="HRDC-like"/>
    <property type="match status" value="1"/>
</dbReference>
<dbReference type="PANTHER" id="PTHR47642:SF5">
    <property type="entry name" value="ATP-DEPENDENT DNA HELICASE"/>
    <property type="match status" value="1"/>
</dbReference>
<dbReference type="Gene3D" id="1.10.150.80">
    <property type="entry name" value="HRDC domain"/>
    <property type="match status" value="1"/>
</dbReference>
<dbReference type="FunFam" id="3.40.50.300:FF:001498">
    <property type="entry name" value="ATP-dependent DNA helicase"/>
    <property type="match status" value="1"/>
</dbReference>
<proteinExistence type="predicted"/>
<dbReference type="RefSeq" id="WP_073615589.1">
    <property type="nucleotide sequence ID" value="NZ_FRFE01000028.1"/>
</dbReference>
<evidence type="ECO:0000259" key="1">
    <source>
        <dbReference type="PROSITE" id="PS50967"/>
    </source>
</evidence>
<evidence type="ECO:0000313" key="3">
    <source>
        <dbReference type="Proteomes" id="UP000184603"/>
    </source>
</evidence>
<dbReference type="InterPro" id="IPR010997">
    <property type="entry name" value="HRDC-like_sf"/>
</dbReference>
<dbReference type="GO" id="GO:0003676">
    <property type="term" value="F:nucleic acid binding"/>
    <property type="evidence" value="ECO:0007669"/>
    <property type="project" value="InterPro"/>
</dbReference>
<dbReference type="InterPro" id="IPR029491">
    <property type="entry name" value="Helicase_HTH"/>
</dbReference>
<dbReference type="InterPro" id="IPR044876">
    <property type="entry name" value="HRDC_dom_sf"/>
</dbReference>
<dbReference type="Pfam" id="PF05970">
    <property type="entry name" value="PIF1"/>
    <property type="match status" value="1"/>
</dbReference>
<dbReference type="InterPro" id="IPR027417">
    <property type="entry name" value="P-loop_NTPase"/>
</dbReference>
<dbReference type="Pfam" id="PF00570">
    <property type="entry name" value="HRDC"/>
    <property type="match status" value="1"/>
</dbReference>
<reference evidence="2 3" key="1">
    <citation type="submission" date="2016-12" db="EMBL/GenBank/DDBJ databases">
        <authorList>
            <person name="Song W.-J."/>
            <person name="Kurnit D.M."/>
        </authorList>
    </citation>
    <scope>NUCLEOTIDE SEQUENCE [LARGE SCALE GENOMIC DNA]</scope>
    <source>
        <strain evidence="2 3">DSM 18488</strain>
    </source>
</reference>
<dbReference type="EMBL" id="FRFE01000028">
    <property type="protein sequence ID" value="SHO51690.1"/>
    <property type="molecule type" value="Genomic_DNA"/>
</dbReference>
<dbReference type="Proteomes" id="UP000184603">
    <property type="component" value="Unassembled WGS sequence"/>
</dbReference>
<dbReference type="SMART" id="SM00341">
    <property type="entry name" value="HRDC"/>
    <property type="match status" value="1"/>
</dbReference>
<dbReference type="InterPro" id="IPR010285">
    <property type="entry name" value="DNA_helicase_pif1-like_DEAD"/>
</dbReference>
<dbReference type="InterPro" id="IPR002121">
    <property type="entry name" value="HRDC_dom"/>
</dbReference>
<dbReference type="GO" id="GO:0006281">
    <property type="term" value="P:DNA repair"/>
    <property type="evidence" value="ECO:0007669"/>
    <property type="project" value="InterPro"/>
</dbReference>
<dbReference type="SUPFAM" id="SSF52540">
    <property type="entry name" value="P-loop containing nucleoside triphosphate hydrolases"/>
    <property type="match status" value="2"/>
</dbReference>
<dbReference type="GO" id="GO:0003678">
    <property type="term" value="F:DNA helicase activity"/>
    <property type="evidence" value="ECO:0007669"/>
    <property type="project" value="InterPro"/>
</dbReference>
<keyword evidence="2" id="KW-0067">ATP-binding</keyword>